<dbReference type="SUPFAM" id="SSF48452">
    <property type="entry name" value="TPR-like"/>
    <property type="match status" value="1"/>
</dbReference>
<dbReference type="WBParaSite" id="Pan_g19353.t1">
    <property type="protein sequence ID" value="Pan_g19353.t1"/>
    <property type="gene ID" value="Pan_g19353"/>
</dbReference>
<reference evidence="1" key="1">
    <citation type="journal article" date="2013" name="Genetics">
        <title>The draft genome and transcriptome of Panagrellus redivivus are shaped by the harsh demands of a free-living lifestyle.</title>
        <authorList>
            <person name="Srinivasan J."/>
            <person name="Dillman A.R."/>
            <person name="Macchietto M.G."/>
            <person name="Heikkinen L."/>
            <person name="Lakso M."/>
            <person name="Fracchia K.M."/>
            <person name="Antoshechkin I."/>
            <person name="Mortazavi A."/>
            <person name="Wong G."/>
            <person name="Sternberg P.W."/>
        </authorList>
    </citation>
    <scope>NUCLEOTIDE SEQUENCE [LARGE SCALE GENOMIC DNA]</scope>
    <source>
        <strain evidence="1">MT8872</strain>
    </source>
</reference>
<organism evidence="1 2">
    <name type="scientific">Panagrellus redivivus</name>
    <name type="common">Microworm</name>
    <dbReference type="NCBI Taxonomy" id="6233"/>
    <lineage>
        <taxon>Eukaryota</taxon>
        <taxon>Metazoa</taxon>
        <taxon>Ecdysozoa</taxon>
        <taxon>Nematoda</taxon>
        <taxon>Chromadorea</taxon>
        <taxon>Rhabditida</taxon>
        <taxon>Tylenchina</taxon>
        <taxon>Panagrolaimomorpha</taxon>
        <taxon>Panagrolaimoidea</taxon>
        <taxon>Panagrolaimidae</taxon>
        <taxon>Panagrellus</taxon>
    </lineage>
</organism>
<reference evidence="2" key="2">
    <citation type="submission" date="2020-10" db="UniProtKB">
        <authorList>
            <consortium name="WormBaseParasite"/>
        </authorList>
    </citation>
    <scope>IDENTIFICATION</scope>
</reference>
<sequence length="363" mass="42551">MADPDAPIYRDLWKEYKMVMEKTKKPKMFKQFKWQDIIDHLRVISHDMIDYGEREQLGQIYRSMADVFEKMDKPLDQRLHYLKAARVFAKLMKDRFEMRYSTESDFSTQMEDNYLQAVQLSIKMGLPHMAGTILSELAHNYTEVRKYELAHRYFLKSARILSGSFFDSVAVMKSIIENAAHCDDMNEPLADLFSLWQVLSKKYPHREHIDATPTQASEEVRVSLRALELDFILISIRRYLKQDELGKSILTDYVGVFSPNLRTSVLLAGEFEEVSKFIAACKKRDHYTAEGIYVGILFPMLDELGKKLMKDVVGLMQGSETTRPDLTEISNEPDTDVRDRMKKLFEFYTLHHREKTKKAEFYD</sequence>
<dbReference type="InterPro" id="IPR011990">
    <property type="entry name" value="TPR-like_helical_dom_sf"/>
</dbReference>
<dbReference type="Proteomes" id="UP000492821">
    <property type="component" value="Unassembled WGS sequence"/>
</dbReference>
<proteinExistence type="predicted"/>
<name>A0A7E4ZV29_PANRE</name>
<evidence type="ECO:0000313" key="2">
    <source>
        <dbReference type="WBParaSite" id="Pan_g19353.t1"/>
    </source>
</evidence>
<dbReference type="Gene3D" id="1.25.40.10">
    <property type="entry name" value="Tetratricopeptide repeat domain"/>
    <property type="match status" value="1"/>
</dbReference>
<dbReference type="AlphaFoldDB" id="A0A7E4ZV29"/>
<protein>
    <submittedName>
        <fullName evidence="2">Tetratricopeptide repeat protein</fullName>
    </submittedName>
</protein>
<accession>A0A7E4ZV29</accession>
<evidence type="ECO:0000313" key="1">
    <source>
        <dbReference type="Proteomes" id="UP000492821"/>
    </source>
</evidence>
<keyword evidence="1" id="KW-1185">Reference proteome</keyword>